<dbReference type="InParanoid" id="A0A2K2CYS3"/>
<keyword evidence="3" id="KW-1185">Reference proteome</keyword>
<gene>
    <name evidence="1" type="ORF">BRADI_3g22115v3</name>
</gene>
<evidence type="ECO:0000313" key="3">
    <source>
        <dbReference type="Proteomes" id="UP000008810"/>
    </source>
</evidence>
<reference evidence="1" key="2">
    <citation type="submission" date="2017-06" db="EMBL/GenBank/DDBJ databases">
        <title>WGS assembly of Brachypodium distachyon.</title>
        <authorList>
            <consortium name="The International Brachypodium Initiative"/>
            <person name="Lucas S."/>
            <person name="Harmon-Smith M."/>
            <person name="Lail K."/>
            <person name="Tice H."/>
            <person name="Grimwood J."/>
            <person name="Bruce D."/>
            <person name="Barry K."/>
            <person name="Shu S."/>
            <person name="Lindquist E."/>
            <person name="Wang M."/>
            <person name="Pitluck S."/>
            <person name="Vogel J.P."/>
            <person name="Garvin D.F."/>
            <person name="Mockler T.C."/>
            <person name="Schmutz J."/>
            <person name="Rokhsar D."/>
            <person name="Bevan M.W."/>
        </authorList>
    </citation>
    <scope>NUCLEOTIDE SEQUENCE</scope>
    <source>
        <strain evidence="1">Bd21</strain>
    </source>
</reference>
<accession>A0A2K2CYS3</accession>
<dbReference type="EMBL" id="CM000882">
    <property type="protein sequence ID" value="PNT67175.1"/>
    <property type="molecule type" value="Genomic_DNA"/>
</dbReference>
<dbReference type="EnsemblPlants" id="PNT67174">
    <property type="protein sequence ID" value="PNT67174"/>
    <property type="gene ID" value="BRADI_3g22115v3"/>
</dbReference>
<name>A0A2K2CYS3_BRADI</name>
<organism evidence="1">
    <name type="scientific">Brachypodium distachyon</name>
    <name type="common">Purple false brome</name>
    <name type="synonym">Trachynia distachya</name>
    <dbReference type="NCBI Taxonomy" id="15368"/>
    <lineage>
        <taxon>Eukaryota</taxon>
        <taxon>Viridiplantae</taxon>
        <taxon>Streptophyta</taxon>
        <taxon>Embryophyta</taxon>
        <taxon>Tracheophyta</taxon>
        <taxon>Spermatophyta</taxon>
        <taxon>Magnoliopsida</taxon>
        <taxon>Liliopsida</taxon>
        <taxon>Poales</taxon>
        <taxon>Poaceae</taxon>
        <taxon>BOP clade</taxon>
        <taxon>Pooideae</taxon>
        <taxon>Stipodae</taxon>
        <taxon>Brachypodieae</taxon>
        <taxon>Brachypodium</taxon>
    </lineage>
</organism>
<dbReference type="AlphaFoldDB" id="A0A2K2CYS3"/>
<dbReference type="EMBL" id="CM000882">
    <property type="protein sequence ID" value="PNT67174.1"/>
    <property type="molecule type" value="Genomic_DNA"/>
</dbReference>
<reference evidence="2" key="3">
    <citation type="submission" date="2018-08" db="UniProtKB">
        <authorList>
            <consortium name="EnsemblPlants"/>
        </authorList>
    </citation>
    <scope>IDENTIFICATION</scope>
    <source>
        <strain evidence="2">cv. Bd21</strain>
    </source>
</reference>
<sequence>MPILQQMDDLARVFSGLTFVHVNRDANTLARITANYHLKLIRIASGLTTS</sequence>
<reference evidence="1 2" key="1">
    <citation type="journal article" date="2010" name="Nature">
        <title>Genome sequencing and analysis of the model grass Brachypodium distachyon.</title>
        <authorList>
            <consortium name="International Brachypodium Initiative"/>
        </authorList>
    </citation>
    <scope>NUCLEOTIDE SEQUENCE [LARGE SCALE GENOMIC DNA]</scope>
    <source>
        <strain evidence="1 2">Bd21</strain>
    </source>
</reference>
<proteinExistence type="predicted"/>
<evidence type="ECO:0000313" key="1">
    <source>
        <dbReference type="EMBL" id="PNT67175.1"/>
    </source>
</evidence>
<dbReference type="Gramene" id="PNT67174">
    <property type="protein sequence ID" value="PNT67174"/>
    <property type="gene ID" value="BRADI_3g22115v3"/>
</dbReference>
<dbReference type="Gramene" id="PNT67175">
    <property type="protein sequence ID" value="PNT67175"/>
    <property type="gene ID" value="BRADI_3g22115v3"/>
</dbReference>
<dbReference type="Proteomes" id="UP000008810">
    <property type="component" value="Chromosome 3"/>
</dbReference>
<protein>
    <submittedName>
        <fullName evidence="1 2">Uncharacterized protein</fullName>
    </submittedName>
</protein>
<evidence type="ECO:0000313" key="2">
    <source>
        <dbReference type="EnsemblPlants" id="PNT67174"/>
    </source>
</evidence>
<dbReference type="EnsemblPlants" id="PNT67175">
    <property type="protein sequence ID" value="PNT67175"/>
    <property type="gene ID" value="BRADI_3g22115v3"/>
</dbReference>